<organism evidence="27 28">
    <name type="scientific">Oedothorax gibbosus</name>
    <dbReference type="NCBI Taxonomy" id="931172"/>
    <lineage>
        <taxon>Eukaryota</taxon>
        <taxon>Metazoa</taxon>
        <taxon>Ecdysozoa</taxon>
        <taxon>Arthropoda</taxon>
        <taxon>Chelicerata</taxon>
        <taxon>Arachnida</taxon>
        <taxon>Araneae</taxon>
        <taxon>Araneomorphae</taxon>
        <taxon>Entelegynae</taxon>
        <taxon>Araneoidea</taxon>
        <taxon>Linyphiidae</taxon>
        <taxon>Erigoninae</taxon>
        <taxon>Oedothorax</taxon>
    </lineage>
</organism>
<dbReference type="EC" id="3.1.26.3" evidence="6"/>
<dbReference type="FunFam" id="3.30.160.20:FF:000012">
    <property type="entry name" value="Drosha ribonuclease III"/>
    <property type="match status" value="1"/>
</dbReference>
<feature type="domain" description="RNase III" evidence="26">
    <location>
        <begin position="1098"/>
        <end position="1278"/>
    </location>
</feature>
<feature type="domain" description="DRBM" evidence="25">
    <location>
        <begin position="1479"/>
        <end position="1554"/>
    </location>
</feature>
<dbReference type="InterPro" id="IPR014720">
    <property type="entry name" value="dsRBD_dom"/>
</dbReference>
<feature type="region of interest" description="Disordered" evidence="24">
    <location>
        <begin position="1"/>
        <end position="34"/>
    </location>
</feature>
<evidence type="ECO:0000256" key="20">
    <source>
        <dbReference type="ARBA" id="ARBA00060285"/>
    </source>
</evidence>
<dbReference type="SUPFAM" id="SSF54768">
    <property type="entry name" value="dsRNA-binding domain-like"/>
    <property type="match status" value="1"/>
</dbReference>
<evidence type="ECO:0000256" key="15">
    <source>
        <dbReference type="ARBA" id="ARBA00022884"/>
    </source>
</evidence>
<feature type="region of interest" description="Disordered" evidence="24">
    <location>
        <begin position="1566"/>
        <end position="1592"/>
    </location>
</feature>
<dbReference type="PROSITE" id="PS50137">
    <property type="entry name" value="DS_RBD"/>
    <property type="match status" value="1"/>
</dbReference>
<keyword evidence="17" id="KW-0464">Manganese</keyword>
<accession>A0AAV6VFD5</accession>
<evidence type="ECO:0000256" key="1">
    <source>
        <dbReference type="ARBA" id="ARBA00000109"/>
    </source>
</evidence>
<feature type="compositionally biased region" description="Basic and acidic residues" evidence="24">
    <location>
        <begin position="597"/>
        <end position="615"/>
    </location>
</feature>
<comment type="caution">
    <text evidence="27">The sequence shown here is derived from an EMBL/GenBank/DDBJ whole genome shotgun (WGS) entry which is preliminary data.</text>
</comment>
<evidence type="ECO:0000256" key="24">
    <source>
        <dbReference type="SAM" id="MobiDB-lite"/>
    </source>
</evidence>
<feature type="region of interest" description="Disordered" evidence="24">
    <location>
        <begin position="578"/>
        <end position="633"/>
    </location>
</feature>
<feature type="region of interest" description="Disordered" evidence="24">
    <location>
        <begin position="681"/>
        <end position="750"/>
    </location>
</feature>
<dbReference type="HAMAP" id="MF_00104">
    <property type="entry name" value="RNase_III"/>
    <property type="match status" value="1"/>
</dbReference>
<dbReference type="GO" id="GO:0070877">
    <property type="term" value="C:microprocessor complex"/>
    <property type="evidence" value="ECO:0007669"/>
    <property type="project" value="TreeGrafter"/>
</dbReference>
<evidence type="ECO:0000256" key="11">
    <source>
        <dbReference type="ARBA" id="ARBA00022737"/>
    </source>
</evidence>
<dbReference type="SMART" id="SM00535">
    <property type="entry name" value="RIBOc"/>
    <property type="match status" value="2"/>
</dbReference>
<evidence type="ECO:0000256" key="14">
    <source>
        <dbReference type="ARBA" id="ARBA00022842"/>
    </source>
</evidence>
<evidence type="ECO:0000256" key="2">
    <source>
        <dbReference type="ARBA" id="ARBA00001936"/>
    </source>
</evidence>
<dbReference type="GO" id="GO:0007506">
    <property type="term" value="P:gonadal mesoderm development"/>
    <property type="evidence" value="ECO:0007669"/>
    <property type="project" value="UniProtKB-KW"/>
</dbReference>
<dbReference type="PANTHER" id="PTHR11207">
    <property type="entry name" value="RIBONUCLEASE III"/>
    <property type="match status" value="1"/>
</dbReference>
<evidence type="ECO:0000256" key="18">
    <source>
        <dbReference type="ARBA" id="ARBA00023242"/>
    </source>
</evidence>
<keyword evidence="12" id="KW-0255">Endonuclease</keyword>
<feature type="compositionally biased region" description="Polar residues" evidence="24">
    <location>
        <begin position="253"/>
        <end position="263"/>
    </location>
</feature>
<feature type="compositionally biased region" description="Low complexity" evidence="24">
    <location>
        <begin position="301"/>
        <end position="311"/>
    </location>
</feature>
<evidence type="ECO:0000256" key="8">
    <source>
        <dbReference type="ARBA" id="ARBA00022517"/>
    </source>
</evidence>
<dbReference type="InterPro" id="IPR036389">
    <property type="entry name" value="RNase_III_sf"/>
</dbReference>
<evidence type="ECO:0000259" key="26">
    <source>
        <dbReference type="PROSITE" id="PS50142"/>
    </source>
</evidence>
<dbReference type="Pfam" id="PF00636">
    <property type="entry name" value="Ribonuclease_3"/>
    <property type="match status" value="1"/>
</dbReference>
<feature type="compositionally biased region" description="Low complexity" evidence="24">
    <location>
        <begin position="279"/>
        <end position="288"/>
    </location>
</feature>
<dbReference type="Pfam" id="PF14622">
    <property type="entry name" value="Ribonucleas_3_3"/>
    <property type="match status" value="1"/>
</dbReference>
<keyword evidence="11" id="KW-0677">Repeat</keyword>
<comment type="similarity">
    <text evidence="5">Belongs to the ribonuclease III family.</text>
</comment>
<feature type="compositionally biased region" description="Pro residues" evidence="24">
    <location>
        <begin position="21"/>
        <end position="34"/>
    </location>
</feature>
<dbReference type="CDD" id="cd19877">
    <property type="entry name" value="DSRM_RNAse_III_meta_like"/>
    <property type="match status" value="1"/>
</dbReference>
<reference evidence="27 28" key="1">
    <citation type="journal article" date="2022" name="Nat. Ecol. Evol.">
        <title>A masculinizing supergene underlies an exaggerated male reproductive morph in a spider.</title>
        <authorList>
            <person name="Hendrickx F."/>
            <person name="De Corte Z."/>
            <person name="Sonet G."/>
            <person name="Van Belleghem S.M."/>
            <person name="Kostlbacher S."/>
            <person name="Vangestel C."/>
        </authorList>
    </citation>
    <scope>NUCLEOTIDE SEQUENCE [LARGE SCALE GENOMIC DNA]</scope>
    <source>
        <strain evidence="27">W744_W776</strain>
    </source>
</reference>
<dbReference type="Gene3D" id="3.30.160.20">
    <property type="match status" value="1"/>
</dbReference>
<evidence type="ECO:0000256" key="16">
    <source>
        <dbReference type="ARBA" id="ARBA00023156"/>
    </source>
</evidence>
<keyword evidence="8" id="KW-0690">Ribosome biogenesis</keyword>
<keyword evidence="18" id="KW-0539">Nucleus</keyword>
<evidence type="ECO:0000313" key="28">
    <source>
        <dbReference type="Proteomes" id="UP000827092"/>
    </source>
</evidence>
<feature type="compositionally biased region" description="Basic and acidic residues" evidence="24">
    <location>
        <begin position="338"/>
        <end position="407"/>
    </location>
</feature>
<dbReference type="InterPro" id="IPR011907">
    <property type="entry name" value="RNase_III"/>
</dbReference>
<dbReference type="CDD" id="cd00593">
    <property type="entry name" value="RIBOc"/>
    <property type="match status" value="2"/>
</dbReference>
<feature type="compositionally biased region" description="Basic residues" evidence="24">
    <location>
        <begin position="504"/>
        <end position="514"/>
    </location>
</feature>
<dbReference type="InterPro" id="IPR044442">
    <property type="entry name" value="RNAse_III_DSRM__animal"/>
</dbReference>
<evidence type="ECO:0000256" key="10">
    <source>
        <dbReference type="ARBA" id="ARBA00022723"/>
    </source>
</evidence>
<evidence type="ECO:0000259" key="25">
    <source>
        <dbReference type="PROSITE" id="PS50137"/>
    </source>
</evidence>
<evidence type="ECO:0000256" key="12">
    <source>
        <dbReference type="ARBA" id="ARBA00022759"/>
    </source>
</evidence>
<evidence type="ECO:0000256" key="5">
    <source>
        <dbReference type="ARBA" id="ARBA00010183"/>
    </source>
</evidence>
<dbReference type="GO" id="GO:0003723">
    <property type="term" value="F:RNA binding"/>
    <property type="evidence" value="ECO:0007669"/>
    <property type="project" value="UniProtKB-UniRule"/>
</dbReference>
<feature type="compositionally biased region" description="Basic and acidic residues" evidence="24">
    <location>
        <begin position="732"/>
        <end position="745"/>
    </location>
</feature>
<dbReference type="PROSITE" id="PS00517">
    <property type="entry name" value="RNASE_3_1"/>
    <property type="match status" value="1"/>
</dbReference>
<keyword evidence="9" id="KW-0540">Nuclease</keyword>
<dbReference type="Pfam" id="PF26050">
    <property type="entry name" value="Helical_CED_Drosha"/>
    <property type="match status" value="1"/>
</dbReference>
<comment type="cofactor">
    <cofactor evidence="2">
        <name>Mn(2+)</name>
        <dbReference type="ChEBI" id="CHEBI:29035"/>
    </cofactor>
</comment>
<sequence>MSNPPRPPPPLHPPATQWRPPQVPPPLNGPWNYQPPPMYPNPISPFHPAFPNARPLRYPHTPNVPPLEVPPPNIPFANVPPPNLPPPVGMPIPVGIPPPMLVDPGFPPPNLPGIPLDLRFPVPGRCPMPEGQPPKDSRMAEDRDEDFLCDQSDTNYLLFDSNEENRFAESNSDIDIYSEMNSQEETDAFKDFPVEAPDELRSKIFQRASDILVRKKLDDDILGEITTENEVGFHSDQKNPSLDQEESEKDSNNIRSTDQAVNSDSKKRSVKSNIPRHGSSLNRKSSSSNHRTSLRDRAIKSPSRSKQNSSSHYRDKLSRSRKSPSQSKEFPNHPSRSYSKDRLSRNSSTRDYKDVRDIRRMSSRYDKTSKGELSDSRDSLGHRRSHEDRFSSRSKVPLDSRNRRSNEIDQSSAAEHHRRSVSSRDVKSSRSYRDRNRRDYDSDHRDSGYRKSRTDDRDSKSKTNGSSVKSSEKDKTNGSSVKSSGKDKTTTAPSSSEEDNPLKSLKKDRPKKAKSVNPKLKLYDNIWRKVRDKKLTSANQIKLTVGKLPLREKAEEGKECDVDEENIGITEKVASQVCSATKDGDNSEKPTNSSEPQQKDQSSKPNGDKTSDPRIVKRTYKMSNGTGIQPCLSCEPSKFIETTWAGTHYSKSGDSNEVHATEDLKELHSKFEYELIERGNRARARRPKYEPPKRKIKLREHKPVDSQRGDKSSSSSCSEGSSSEEEDTAWEELEKKRSHPDRLHPELWFNDPNEMNDGPLCRCSAKARRTGIRHGIYVGEGHLPPCDPHSNNAKRLYHYKICVKPVTNFLTKTPTYICYGKHMYIFEGFSMFSHKPLPVLPNSRVIRFNYEYTLMYVEEPMPVNFTVAGLELFSKFLFQEILELVDLDWKAHGDKDGCPQFHFMPRFARRKDDGKVLLSMHVVMEYLLRANKTLIDVEKLPELMSCSDKRWQEMADKVKGMIVTCPGMKPSSVRVDQLDREHIEPGHDRDYPVVVHFGVRPPQLSYAGNPLYQKAWRNYVKYRHLLANKPKVRYGDRHKLAQKEMKLQEMRMENDLKRDVTVVISSKGFYQTGLMSDMVQHAMLIPIMVCHLRFHASLTNLEQKIGYKFEDRFLLQLALTHPSYRENFGTNPDHARNSLTNCGLRQPEYGDRRIHYMNTRKRGINTLINIMSRFGREEESTSRINHNERLEFLGDAVVEFLSSTHLFYMFPDLEEGGLATYRAAIVQNQHLALLSKKLELDTFMLYAHGSDLCHDLELRHAMANCFEALMGALFLDAGIEVSDKVFSNTLFPEPELKEVWMNYPLHPLQEQEPDGDRRWIESIPLLQKINEFEEKIGIEFTHIRLLARALTHRSLGFNNLTLGSNQRLEFLGDTVLQLVASEYLYKFFPQHHEGHLSLLRSSLVNNRTQAVVCGDLGMVEYAIYPYVKVELKPKDKADLLEAFLGALYIDKDLGYCRKFCEVCFFPRLQDFIMNQDWNDPKSKLQQCCLTLRSMDGGEPDIPTYKVIECKGPTNTRVYGVAVYFQGNRLAVGEGHSIQQAEMDAAGNALAKSKDLFPQLKHQKRAIERSLKQGSKAKPREKAKKKRDKRKRL</sequence>
<keyword evidence="13" id="KW-0378">Hydrolase</keyword>
<name>A0AAV6VFD5_9ARAC</name>
<dbReference type="GO" id="GO:0031054">
    <property type="term" value="P:pre-miRNA processing"/>
    <property type="evidence" value="ECO:0007669"/>
    <property type="project" value="InterPro"/>
</dbReference>
<feature type="compositionally biased region" description="Pro residues" evidence="24">
    <location>
        <begin position="1"/>
        <end position="13"/>
    </location>
</feature>
<dbReference type="EMBL" id="JAFNEN010000099">
    <property type="protein sequence ID" value="KAG8194728.1"/>
    <property type="molecule type" value="Genomic_DNA"/>
</dbReference>
<feature type="domain" description="RNase III" evidence="26">
    <location>
        <begin position="1329"/>
        <end position="1452"/>
    </location>
</feature>
<keyword evidence="10" id="KW-0479">Metal-binding</keyword>
<dbReference type="PANTHER" id="PTHR11207:SF0">
    <property type="entry name" value="RIBONUCLEASE 3"/>
    <property type="match status" value="1"/>
</dbReference>
<comment type="subcellular location">
    <subcellularLocation>
        <location evidence="4">Nucleus</location>
    </subcellularLocation>
</comment>
<feature type="compositionally biased region" description="Acidic residues" evidence="24">
    <location>
        <begin position="722"/>
        <end position="731"/>
    </location>
</feature>
<evidence type="ECO:0000256" key="9">
    <source>
        <dbReference type="ARBA" id="ARBA00022722"/>
    </source>
</evidence>
<dbReference type="GO" id="GO:0031053">
    <property type="term" value="P:primary miRNA processing"/>
    <property type="evidence" value="ECO:0007669"/>
    <property type="project" value="TreeGrafter"/>
</dbReference>
<dbReference type="InterPro" id="IPR058938">
    <property type="entry name" value="Helical_CED_Drosha"/>
</dbReference>
<evidence type="ECO:0000256" key="3">
    <source>
        <dbReference type="ARBA" id="ARBA00001946"/>
    </source>
</evidence>
<dbReference type="GO" id="GO:0006364">
    <property type="term" value="P:rRNA processing"/>
    <property type="evidence" value="ECO:0007669"/>
    <property type="project" value="InterPro"/>
</dbReference>
<dbReference type="GO" id="GO:0046872">
    <property type="term" value="F:metal ion binding"/>
    <property type="evidence" value="ECO:0007669"/>
    <property type="project" value="UniProtKB-KW"/>
</dbReference>
<evidence type="ECO:0000256" key="17">
    <source>
        <dbReference type="ARBA" id="ARBA00023211"/>
    </source>
</evidence>
<keyword evidence="16" id="KW-0334">Gonadal differentiation</keyword>
<evidence type="ECO:0000256" key="22">
    <source>
        <dbReference type="ARBA" id="ARBA00083702"/>
    </source>
</evidence>
<dbReference type="GO" id="GO:0004525">
    <property type="term" value="F:ribonuclease III activity"/>
    <property type="evidence" value="ECO:0007669"/>
    <property type="project" value="UniProtKB-EC"/>
</dbReference>
<dbReference type="InterPro" id="IPR000999">
    <property type="entry name" value="RNase_III_dom"/>
</dbReference>
<dbReference type="SUPFAM" id="SSF69065">
    <property type="entry name" value="RNase III domain-like"/>
    <property type="match status" value="2"/>
</dbReference>
<comment type="cofactor">
    <cofactor evidence="3">
        <name>Mg(2+)</name>
        <dbReference type="ChEBI" id="CHEBI:18420"/>
    </cofactor>
</comment>
<feature type="compositionally biased region" description="Basic and acidic residues" evidence="24">
    <location>
        <begin position="422"/>
        <end position="461"/>
    </location>
</feature>
<evidence type="ECO:0000256" key="23">
    <source>
        <dbReference type="PROSITE-ProRule" id="PRU00266"/>
    </source>
</evidence>
<evidence type="ECO:0000256" key="19">
    <source>
        <dbReference type="ARBA" id="ARBA00032486"/>
    </source>
</evidence>
<proteinExistence type="inferred from homology"/>
<comment type="catalytic activity">
    <reaction evidence="1">
        <text>Endonucleolytic cleavage to 5'-phosphomonoester.</text>
        <dbReference type="EC" id="3.1.26.3"/>
    </reaction>
</comment>
<evidence type="ECO:0000256" key="13">
    <source>
        <dbReference type="ARBA" id="ARBA00022801"/>
    </source>
</evidence>
<dbReference type="PROSITE" id="PS50142">
    <property type="entry name" value="RNASE_3_2"/>
    <property type="match status" value="2"/>
</dbReference>
<feature type="region of interest" description="Disordered" evidence="24">
    <location>
        <begin position="122"/>
        <end position="144"/>
    </location>
</feature>
<comment type="function">
    <text evidence="20">Executes the initial step of microRNA (miRNA) processing in the nucleus, that is the cleavage of pri-miRNA to release pre-miRNA. Involved in pre-rRNA processing. Cleaves double-strand RNA and does not cleave single-strand RNA. Involved in fertility. Required for the function or synthesis of the let-7 miRNA.</text>
</comment>
<dbReference type="FunFam" id="1.10.1520.10:FF:000002">
    <property type="entry name" value="Drosha ribonuclease III"/>
    <property type="match status" value="1"/>
</dbReference>
<evidence type="ECO:0000256" key="4">
    <source>
        <dbReference type="ARBA" id="ARBA00004123"/>
    </source>
</evidence>
<gene>
    <name evidence="27" type="ORF">JTE90_026377</name>
</gene>
<evidence type="ECO:0000256" key="7">
    <source>
        <dbReference type="ARBA" id="ARBA00017706"/>
    </source>
</evidence>
<keyword evidence="28" id="KW-1185">Reference proteome</keyword>
<keyword evidence="14" id="KW-0460">Magnesium</keyword>
<evidence type="ECO:0000256" key="6">
    <source>
        <dbReference type="ARBA" id="ARBA00012177"/>
    </source>
</evidence>
<protein>
    <recommendedName>
        <fullName evidence="7">Ribonuclease 3</fullName>
        <ecNumber evidence="6">3.1.26.3</ecNumber>
    </recommendedName>
    <alternativeName>
        <fullName evidence="19">Ribonuclease III</fullName>
    </alternativeName>
    <alternativeName>
        <fullName evidence="21 22">protein Drosha</fullName>
    </alternativeName>
</protein>
<dbReference type="Pfam" id="PF00035">
    <property type="entry name" value="dsrm"/>
    <property type="match status" value="1"/>
</dbReference>
<keyword evidence="16" id="KW-0221">Differentiation</keyword>
<dbReference type="Gene3D" id="1.10.1520.10">
    <property type="entry name" value="Ribonuclease III domain"/>
    <property type="match status" value="2"/>
</dbReference>
<feature type="compositionally biased region" description="Basic residues" evidence="24">
    <location>
        <begin position="1574"/>
        <end position="1592"/>
    </location>
</feature>
<feature type="compositionally biased region" description="Polar residues" evidence="24">
    <location>
        <begin position="323"/>
        <end position="337"/>
    </location>
</feature>
<keyword evidence="15 23" id="KW-0694">RNA-binding</keyword>
<dbReference type="SMART" id="SM00358">
    <property type="entry name" value="DSRM"/>
    <property type="match status" value="1"/>
</dbReference>
<evidence type="ECO:0000256" key="21">
    <source>
        <dbReference type="ARBA" id="ARBA00078955"/>
    </source>
</evidence>
<feature type="compositionally biased region" description="Basic and acidic residues" evidence="24">
    <location>
        <begin position="701"/>
        <end position="711"/>
    </location>
</feature>
<feature type="region of interest" description="Disordered" evidence="24">
    <location>
        <begin position="226"/>
        <end position="521"/>
    </location>
</feature>
<dbReference type="Proteomes" id="UP000827092">
    <property type="component" value="Unassembled WGS sequence"/>
</dbReference>
<evidence type="ECO:0000313" key="27">
    <source>
        <dbReference type="EMBL" id="KAG8194728.1"/>
    </source>
</evidence>
<feature type="compositionally biased region" description="Low complexity" evidence="24">
    <location>
        <begin position="712"/>
        <end position="721"/>
    </location>
</feature>